<feature type="region of interest" description="Disordered" evidence="1">
    <location>
        <begin position="494"/>
        <end position="516"/>
    </location>
</feature>
<dbReference type="GO" id="GO:0060236">
    <property type="term" value="P:regulation of mitotic spindle organization"/>
    <property type="evidence" value="ECO:0007669"/>
    <property type="project" value="InterPro"/>
</dbReference>
<dbReference type="PANTHER" id="PTHR14326">
    <property type="entry name" value="TARGETING PROTEIN FOR XKLP2"/>
    <property type="match status" value="1"/>
</dbReference>
<dbReference type="EMBL" id="JAURVH010001521">
    <property type="protein sequence ID" value="KAK5923157.1"/>
    <property type="molecule type" value="Genomic_DNA"/>
</dbReference>
<feature type="compositionally biased region" description="Low complexity" evidence="1">
    <location>
        <begin position="541"/>
        <end position="551"/>
    </location>
</feature>
<comment type="caution">
    <text evidence="3">The sequence shown here is derived from an EMBL/GenBank/DDBJ whole genome shotgun (WGS) entry which is preliminary data.</text>
</comment>
<dbReference type="Pfam" id="PF12214">
    <property type="entry name" value="TPX2_importin"/>
    <property type="match status" value="1"/>
</dbReference>
<feature type="region of interest" description="Disordered" evidence="1">
    <location>
        <begin position="311"/>
        <end position="330"/>
    </location>
</feature>
<dbReference type="PANTHER" id="PTHR14326:SF44">
    <property type="entry name" value="TARGETING PROTEIN FOR XKLP2"/>
    <property type="match status" value="1"/>
</dbReference>
<accession>A0AAN8DH84</accession>
<dbReference type="InterPro" id="IPR009675">
    <property type="entry name" value="TPX2_fam"/>
</dbReference>
<reference evidence="3 4" key="1">
    <citation type="journal article" date="2023" name="Mol. Biol. Evol.">
        <title>Genomics of Secondarily Temperate Adaptation in the Only Non-Antarctic Icefish.</title>
        <authorList>
            <person name="Rivera-Colon A.G."/>
            <person name="Rayamajhi N."/>
            <person name="Minhas B.F."/>
            <person name="Madrigal G."/>
            <person name="Bilyk K.T."/>
            <person name="Yoon V."/>
            <person name="Hune M."/>
            <person name="Gregory S."/>
            <person name="Cheng C.H.C."/>
            <person name="Catchen J.M."/>
        </authorList>
    </citation>
    <scope>NUCLEOTIDE SEQUENCE [LARGE SCALE GENOMIC DNA]</scope>
    <source>
        <tissue evidence="3">White muscle</tissue>
    </source>
</reference>
<feature type="compositionally biased region" description="Pro residues" evidence="1">
    <location>
        <begin position="76"/>
        <end position="86"/>
    </location>
</feature>
<feature type="region of interest" description="Disordered" evidence="1">
    <location>
        <begin position="72"/>
        <end position="197"/>
    </location>
</feature>
<feature type="compositionally biased region" description="Basic and acidic residues" evidence="1">
    <location>
        <begin position="494"/>
        <end position="514"/>
    </location>
</feature>
<dbReference type="InterPro" id="IPR027330">
    <property type="entry name" value="TPX2_central_dom"/>
</dbReference>
<sequence>MADSDSGDRYEFDAPSHVVDMLVLAEQKAEGEDKWFEQQTSLVTPLRTDNSFRSIHDLDLPRAIVAPQIKVDDIPAPIPSPPPSPPANLVTSWAAGSPARTGARSKRTSNPPAPRRVLKRKVASSGPAPPLKKHKKTPEPQKSSSVLRRSKCPQNSRTAPKSQAAASATSNKEPSSSEDQEMERIRTLQNEVALHRKQNEASYKAALAGNPPPKKMVLSATVPQEFHFNTNSRHKASTSSCGAQKEVDFISQLRKPSSPTKALKCSTVPKPFNLSTGKKKEAEGPGGYVPMAQQIQQFQNRTPDRYHLRSRKSINKGPSGVKGDKLKLTQSHTPHLMTRRRNRPTVTKSSAELEEEELEKQQKFKIIALELNRKILESAECLKRPPVKESTVPEGFQLQIDKRLHERQTKRPQEAEEKHPSFRAQPLPRKILEGVVGLPDKKVLQPTVPRVEEARQPSSIKAPAVPHFGLPFQPQLQENHHVEVCPFSFEERDRERRSLKEKKLEEKRNEEVPHFKAQPLPAFDAVLLPRRRGWSPPSPSPSSCCWTSGGP</sequence>
<evidence type="ECO:0000313" key="4">
    <source>
        <dbReference type="Proteomes" id="UP001331515"/>
    </source>
</evidence>
<keyword evidence="4" id="KW-1185">Reference proteome</keyword>
<protein>
    <recommendedName>
        <fullName evidence="2">TPX2 central domain-containing protein</fullName>
    </recommendedName>
</protein>
<evidence type="ECO:0000256" key="1">
    <source>
        <dbReference type="SAM" id="MobiDB-lite"/>
    </source>
</evidence>
<dbReference type="AlphaFoldDB" id="A0AAN8DH84"/>
<feature type="domain" description="TPX2 central" evidence="2">
    <location>
        <begin position="326"/>
        <end position="450"/>
    </location>
</feature>
<evidence type="ECO:0000259" key="2">
    <source>
        <dbReference type="Pfam" id="PF12214"/>
    </source>
</evidence>
<proteinExistence type="predicted"/>
<organism evidence="3 4">
    <name type="scientific">Champsocephalus gunnari</name>
    <name type="common">Mackerel icefish</name>
    <dbReference type="NCBI Taxonomy" id="52237"/>
    <lineage>
        <taxon>Eukaryota</taxon>
        <taxon>Metazoa</taxon>
        <taxon>Chordata</taxon>
        <taxon>Craniata</taxon>
        <taxon>Vertebrata</taxon>
        <taxon>Euteleostomi</taxon>
        <taxon>Actinopterygii</taxon>
        <taxon>Neopterygii</taxon>
        <taxon>Teleostei</taxon>
        <taxon>Neoteleostei</taxon>
        <taxon>Acanthomorphata</taxon>
        <taxon>Eupercaria</taxon>
        <taxon>Perciformes</taxon>
        <taxon>Notothenioidei</taxon>
        <taxon>Channichthyidae</taxon>
        <taxon>Champsocephalus</taxon>
    </lineage>
</organism>
<evidence type="ECO:0000313" key="3">
    <source>
        <dbReference type="EMBL" id="KAK5923157.1"/>
    </source>
</evidence>
<feature type="region of interest" description="Disordered" evidence="1">
    <location>
        <begin position="530"/>
        <end position="551"/>
    </location>
</feature>
<gene>
    <name evidence="3" type="ORF">CgunFtcFv8_000153</name>
</gene>
<feature type="compositionally biased region" description="Polar residues" evidence="1">
    <location>
        <begin position="140"/>
        <end position="174"/>
    </location>
</feature>
<dbReference type="GO" id="GO:0005819">
    <property type="term" value="C:spindle"/>
    <property type="evidence" value="ECO:0007669"/>
    <property type="project" value="InterPro"/>
</dbReference>
<dbReference type="GO" id="GO:0005874">
    <property type="term" value="C:microtubule"/>
    <property type="evidence" value="ECO:0007669"/>
    <property type="project" value="InterPro"/>
</dbReference>
<dbReference type="Proteomes" id="UP001331515">
    <property type="component" value="Unassembled WGS sequence"/>
</dbReference>
<name>A0AAN8DH84_CHAGU</name>